<dbReference type="Gene3D" id="3.80.10.10">
    <property type="entry name" value="Ribonuclease Inhibitor"/>
    <property type="match status" value="3"/>
</dbReference>
<dbReference type="Pfam" id="PF00069">
    <property type="entry name" value="Pkinase"/>
    <property type="match status" value="1"/>
</dbReference>
<evidence type="ECO:0000256" key="10">
    <source>
        <dbReference type="SAM" id="SignalP"/>
    </source>
</evidence>
<evidence type="ECO:0000256" key="2">
    <source>
        <dbReference type="ARBA" id="ARBA00022614"/>
    </source>
</evidence>
<keyword evidence="12" id="KW-1185">Reference proteome</keyword>
<dbReference type="Pfam" id="PF13855">
    <property type="entry name" value="LRR_8"/>
    <property type="match status" value="1"/>
</dbReference>
<evidence type="ECO:0000256" key="3">
    <source>
        <dbReference type="ARBA" id="ARBA00022692"/>
    </source>
</evidence>
<evidence type="ECO:0000313" key="13">
    <source>
        <dbReference type="RefSeq" id="XP_048334267.2"/>
    </source>
</evidence>
<keyword evidence="2" id="KW-0433">Leucine-rich repeat</keyword>
<feature type="binding site" evidence="8">
    <location>
        <position position="762"/>
    </location>
    <ligand>
        <name>ATP</name>
        <dbReference type="ChEBI" id="CHEBI:30616"/>
    </ligand>
</feature>
<dbReference type="PANTHER" id="PTHR48010">
    <property type="entry name" value="OS05G0588300 PROTEIN"/>
    <property type="match status" value="1"/>
</dbReference>
<dbReference type="RefSeq" id="XP_048334267.2">
    <property type="nucleotide sequence ID" value="XM_048478310.2"/>
</dbReference>
<evidence type="ECO:0000256" key="1">
    <source>
        <dbReference type="ARBA" id="ARBA00004370"/>
    </source>
</evidence>
<dbReference type="Pfam" id="PF23598">
    <property type="entry name" value="LRR_14"/>
    <property type="match status" value="1"/>
</dbReference>
<dbReference type="InterPro" id="IPR032675">
    <property type="entry name" value="LRR_dom_sf"/>
</dbReference>
<dbReference type="GeneID" id="107409897"/>
<dbReference type="InterPro" id="IPR050994">
    <property type="entry name" value="At_inactive_RLKs"/>
</dbReference>
<dbReference type="InterPro" id="IPR055414">
    <property type="entry name" value="LRR_R13L4/SHOC2-like"/>
</dbReference>
<evidence type="ECO:0000256" key="4">
    <source>
        <dbReference type="ARBA" id="ARBA00022729"/>
    </source>
</evidence>
<keyword evidence="8" id="KW-0547">Nucleotide-binding</keyword>
<keyword evidence="4 10" id="KW-0732">Signal</keyword>
<evidence type="ECO:0000256" key="9">
    <source>
        <dbReference type="SAM" id="Phobius"/>
    </source>
</evidence>
<dbReference type="InterPro" id="IPR013101">
    <property type="entry name" value="LRR_PRU1-like"/>
</dbReference>
<dbReference type="InterPro" id="IPR013210">
    <property type="entry name" value="LRR_N_plant-typ"/>
</dbReference>
<dbReference type="Pfam" id="PF07723">
    <property type="entry name" value="LRR_2"/>
    <property type="match status" value="1"/>
</dbReference>
<dbReference type="SMART" id="SM00369">
    <property type="entry name" value="LRR_TYP"/>
    <property type="match status" value="8"/>
</dbReference>
<sequence length="1019" mass="111712">MCTRLMSMESFLLLVLCLFASFLACFQGRVAVEGLSSTDIQLNDDVLGLIVFKSDIHDPSSYLSSWNEDDESPCPWKYVKCNPVTGHVSELSLDGLGLSGRIGRGLEKLQHLKVLSLSSNDFSGDISPEKVALPVGLERLDLSHNNLSGQISNSIVNMNTIRFLDLSDNSLSGTVPDNLFDNCFSLHYLSLAGNFLEGNIPNSLSKCLILNSLNLSSNHLSGNPNFASGIWLFKRLRQLDLSSNEFSGPIPEGMSAIHNLKEVQIRNNHFSGSLPADVGLCPHLNRLDFSENEFTGTLPESFQRSNSLTHFSLHNNNLEGDFPQWIGKLSSLEYLDFSSNGFTGIIPSSMGDLKSLNYLSLSNNKLVGNIPLSLAYCTKLSVIQLKGNNFNGSIPESLFNLGLEEIDISDNQFSGSIPKGSGRLFESLKILDLSRNNIRGNIPAEMGLFSSLSYLNLSWNNLRSRMPPELGFFQNLTVLDLRSSALYGPIPGDICDSGSLEILQLDGNSLSGPIPVEIGNCSSLSLLSLSHNNLSGPIPKSISELSKLKILKMEFNQLTGEIPRELGRLENLLDVNISYNRLIGRLPVGSIFPSLDASALQGNLGICSPLLKGPCKMNVPKPLVLDPNAYPNQVDGNEKHNESSIFTKSHHHMFLSVSAIVAISAACLIAIGVLVVSLLNASTRRRLAFVEDVLESMCSSSSRSGSPPSTGKLILFDSESPPDCISSPASLLNKASEIGGGVFGTVYKVSLGAQERMVAIKKLVTSNIIQCPEDFDREVRVLGKARHQNLVSLKGYYWTPQMQLLVMEYVPNGSLQSKLHERLPSSPPLTWANRFKILLGTAKGLAHLHHSFIPPIIHYNIKPTNILVDENFNAKISDFGLLRLVRKLDKHVVSNRFQSALGYVAPELACQSLRVNEKCDIYGFGILILELVTGRRPVEYGEDNVVILSDHARVMLEQGNVLECVDPSMKEYPEDEVLPVLKLALVCTSQIPSSRPSMAEVVQILQVIKTPVPQRMEIF</sequence>
<dbReference type="PROSITE" id="PS00107">
    <property type="entry name" value="PROTEIN_KINASE_ATP"/>
    <property type="match status" value="1"/>
</dbReference>
<dbReference type="InterPro" id="IPR003591">
    <property type="entry name" value="Leu-rich_rpt_typical-subtyp"/>
</dbReference>
<keyword evidence="5" id="KW-0677">Repeat</keyword>
<keyword evidence="8" id="KW-0067">ATP-binding</keyword>
<evidence type="ECO:0000256" key="7">
    <source>
        <dbReference type="ARBA" id="ARBA00023136"/>
    </source>
</evidence>
<organism evidence="12 13">
    <name type="scientific">Ziziphus jujuba</name>
    <name type="common">Chinese jujube</name>
    <name type="synonym">Ziziphus sativa</name>
    <dbReference type="NCBI Taxonomy" id="326968"/>
    <lineage>
        <taxon>Eukaryota</taxon>
        <taxon>Viridiplantae</taxon>
        <taxon>Streptophyta</taxon>
        <taxon>Embryophyta</taxon>
        <taxon>Tracheophyta</taxon>
        <taxon>Spermatophyta</taxon>
        <taxon>Magnoliopsida</taxon>
        <taxon>eudicotyledons</taxon>
        <taxon>Gunneridae</taxon>
        <taxon>Pentapetalae</taxon>
        <taxon>rosids</taxon>
        <taxon>fabids</taxon>
        <taxon>Rosales</taxon>
        <taxon>Rhamnaceae</taxon>
        <taxon>Paliureae</taxon>
        <taxon>Ziziphus</taxon>
    </lineage>
</organism>
<dbReference type="Gene3D" id="3.30.200.20">
    <property type="entry name" value="Phosphorylase Kinase, domain 1"/>
    <property type="match status" value="1"/>
</dbReference>
<keyword evidence="3 9" id="KW-0812">Transmembrane</keyword>
<dbReference type="Pfam" id="PF08263">
    <property type="entry name" value="LRRNT_2"/>
    <property type="match status" value="1"/>
</dbReference>
<dbReference type="PROSITE" id="PS51450">
    <property type="entry name" value="LRR"/>
    <property type="match status" value="1"/>
</dbReference>
<gene>
    <name evidence="13" type="primary">LOC107409897</name>
</gene>
<dbReference type="SMART" id="SM00220">
    <property type="entry name" value="S_TKc"/>
    <property type="match status" value="1"/>
</dbReference>
<dbReference type="SUPFAM" id="SSF52058">
    <property type="entry name" value="L domain-like"/>
    <property type="match status" value="2"/>
</dbReference>
<feature type="signal peptide" evidence="10">
    <location>
        <begin position="1"/>
        <end position="24"/>
    </location>
</feature>
<accession>A0ABM3IRZ0</accession>
<proteinExistence type="predicted"/>
<dbReference type="Pfam" id="PF00560">
    <property type="entry name" value="LRR_1"/>
    <property type="match status" value="6"/>
</dbReference>
<evidence type="ECO:0000256" key="5">
    <source>
        <dbReference type="ARBA" id="ARBA00022737"/>
    </source>
</evidence>
<dbReference type="PROSITE" id="PS51257">
    <property type="entry name" value="PROKAR_LIPOPROTEIN"/>
    <property type="match status" value="1"/>
</dbReference>
<evidence type="ECO:0000313" key="12">
    <source>
        <dbReference type="Proteomes" id="UP001652623"/>
    </source>
</evidence>
<dbReference type="InterPro" id="IPR000719">
    <property type="entry name" value="Prot_kinase_dom"/>
</dbReference>
<feature type="domain" description="Protein kinase" evidence="11">
    <location>
        <begin position="732"/>
        <end position="1008"/>
    </location>
</feature>
<name>A0ABM3IRZ0_ZIZJJ</name>
<protein>
    <submittedName>
        <fullName evidence="13">Probably inactive leucine-rich repeat receptor-like protein kinase At3g28040</fullName>
    </submittedName>
</protein>
<dbReference type="Gene3D" id="1.10.510.10">
    <property type="entry name" value="Transferase(Phosphotransferase) domain 1"/>
    <property type="match status" value="1"/>
</dbReference>
<keyword evidence="6 9" id="KW-1133">Transmembrane helix</keyword>
<dbReference type="PROSITE" id="PS50011">
    <property type="entry name" value="PROTEIN_KINASE_DOM"/>
    <property type="match status" value="1"/>
</dbReference>
<dbReference type="InterPro" id="IPR011009">
    <property type="entry name" value="Kinase-like_dom_sf"/>
</dbReference>
<feature type="transmembrane region" description="Helical" evidence="9">
    <location>
        <begin position="653"/>
        <end position="679"/>
    </location>
</feature>
<evidence type="ECO:0000259" key="11">
    <source>
        <dbReference type="PROSITE" id="PS50011"/>
    </source>
</evidence>
<dbReference type="SUPFAM" id="SSF56112">
    <property type="entry name" value="Protein kinase-like (PK-like)"/>
    <property type="match status" value="1"/>
</dbReference>
<feature type="chain" id="PRO_5046410754" evidence="10">
    <location>
        <begin position="25"/>
        <end position="1019"/>
    </location>
</feature>
<evidence type="ECO:0000256" key="6">
    <source>
        <dbReference type="ARBA" id="ARBA00022989"/>
    </source>
</evidence>
<evidence type="ECO:0000256" key="8">
    <source>
        <dbReference type="PROSITE-ProRule" id="PRU10141"/>
    </source>
</evidence>
<dbReference type="InterPro" id="IPR001611">
    <property type="entry name" value="Leu-rich_rpt"/>
</dbReference>
<comment type="subcellular location">
    <subcellularLocation>
        <location evidence="1">Membrane</location>
    </subcellularLocation>
</comment>
<keyword evidence="7 9" id="KW-0472">Membrane</keyword>
<dbReference type="CDD" id="cd14066">
    <property type="entry name" value="STKc_IRAK"/>
    <property type="match status" value="1"/>
</dbReference>
<reference evidence="13" key="1">
    <citation type="submission" date="2025-08" db="UniProtKB">
        <authorList>
            <consortium name="RefSeq"/>
        </authorList>
    </citation>
    <scope>IDENTIFICATION</scope>
    <source>
        <tissue evidence="13">Seedling</tissue>
    </source>
</reference>
<dbReference type="PRINTS" id="PR00019">
    <property type="entry name" value="LEURICHRPT"/>
</dbReference>
<dbReference type="Proteomes" id="UP001652623">
    <property type="component" value="Chromosome 3"/>
</dbReference>
<dbReference type="InterPro" id="IPR017441">
    <property type="entry name" value="Protein_kinase_ATP_BS"/>
</dbReference>
<dbReference type="PANTHER" id="PTHR48010:SF19">
    <property type="entry name" value="PROTEIN KINASE DOMAIN-CONTAINING PROTEIN"/>
    <property type="match status" value="1"/>
</dbReference>